<evidence type="ECO:0000313" key="1">
    <source>
        <dbReference type="EMBL" id="MBB5887304.1"/>
    </source>
</evidence>
<sequence>MVSNEEEFVEDCQRIMEAVCASKDFWGFCYTQITDVEQEINGLLTYGRQPKCDLSKIREINDSFHVLNVE</sequence>
<proteinExistence type="predicted"/>
<dbReference type="Proteomes" id="UP000562464">
    <property type="component" value="Unassembled WGS sequence"/>
</dbReference>
<comment type="caution">
    <text evidence="1">The sequence shown here is derived from an EMBL/GenBank/DDBJ whole genome shotgun (WGS) entry which is preliminary data.</text>
</comment>
<reference evidence="1 2" key="1">
    <citation type="submission" date="2020-08" db="EMBL/GenBank/DDBJ databases">
        <title>Genomic Encyclopedia of Type Strains, Phase IV (KMG-IV): sequencing the most valuable type-strain genomes for metagenomic binning, comparative biology and taxonomic classification.</title>
        <authorList>
            <person name="Goeker M."/>
        </authorList>
    </citation>
    <scope>NUCLEOTIDE SEQUENCE [LARGE SCALE GENOMIC DNA]</scope>
    <source>
        <strain evidence="1 2">DSM 14925</strain>
    </source>
</reference>
<dbReference type="AlphaFoldDB" id="A0A841C4N2"/>
<protein>
    <submittedName>
        <fullName evidence="1">Uncharacterized protein</fullName>
    </submittedName>
</protein>
<organism evidence="1 2">
    <name type="scientific">Lactovum miscens</name>
    <dbReference type="NCBI Taxonomy" id="190387"/>
    <lineage>
        <taxon>Bacteria</taxon>
        <taxon>Bacillati</taxon>
        <taxon>Bacillota</taxon>
        <taxon>Bacilli</taxon>
        <taxon>Lactobacillales</taxon>
        <taxon>Streptococcaceae</taxon>
        <taxon>Lactovum</taxon>
    </lineage>
</organism>
<accession>A0A841C4N2</accession>
<keyword evidence="2" id="KW-1185">Reference proteome</keyword>
<name>A0A841C4N2_9LACT</name>
<dbReference type="RefSeq" id="WP_183538370.1">
    <property type="nucleotide sequence ID" value="NZ_JACHHV010000002.1"/>
</dbReference>
<dbReference type="SUPFAM" id="SSF51445">
    <property type="entry name" value="(Trans)glycosidases"/>
    <property type="match status" value="1"/>
</dbReference>
<dbReference type="EMBL" id="JACHHV010000002">
    <property type="protein sequence ID" value="MBB5887304.1"/>
    <property type="molecule type" value="Genomic_DNA"/>
</dbReference>
<dbReference type="InterPro" id="IPR017853">
    <property type="entry name" value="GH"/>
</dbReference>
<gene>
    <name evidence="1" type="ORF">HNQ37_000174</name>
</gene>
<evidence type="ECO:0000313" key="2">
    <source>
        <dbReference type="Proteomes" id="UP000562464"/>
    </source>
</evidence>